<name>A0AAX4PJN7_9CHLO</name>
<reference evidence="1 2" key="1">
    <citation type="submission" date="2024-03" db="EMBL/GenBank/DDBJ databases">
        <title>Complete genome sequence of the green alga Chloropicon roscoffensis RCC1871.</title>
        <authorList>
            <person name="Lemieux C."/>
            <person name="Pombert J.-F."/>
            <person name="Otis C."/>
            <person name="Turmel M."/>
        </authorList>
    </citation>
    <scope>NUCLEOTIDE SEQUENCE [LARGE SCALE GENOMIC DNA]</scope>
    <source>
        <strain evidence="1 2">RCC1871</strain>
    </source>
</reference>
<keyword evidence="2" id="KW-1185">Reference proteome</keyword>
<proteinExistence type="predicted"/>
<organism evidence="1 2">
    <name type="scientific">Chloropicon roscoffensis</name>
    <dbReference type="NCBI Taxonomy" id="1461544"/>
    <lineage>
        <taxon>Eukaryota</taxon>
        <taxon>Viridiplantae</taxon>
        <taxon>Chlorophyta</taxon>
        <taxon>Chloropicophyceae</taxon>
        <taxon>Chloropicales</taxon>
        <taxon>Chloropicaceae</taxon>
        <taxon>Chloropicon</taxon>
    </lineage>
</organism>
<dbReference type="EMBL" id="CP151513">
    <property type="protein sequence ID" value="WZN65825.1"/>
    <property type="molecule type" value="Genomic_DNA"/>
</dbReference>
<gene>
    <name evidence="1" type="ORF">HKI87_13g73870</name>
</gene>
<dbReference type="Proteomes" id="UP001472866">
    <property type="component" value="Chromosome 13"/>
</dbReference>
<dbReference type="Pfam" id="PF14945">
    <property type="entry name" value="LLC1"/>
    <property type="match status" value="1"/>
</dbReference>
<accession>A0AAX4PJN7</accession>
<dbReference type="AlphaFoldDB" id="A0AAX4PJN7"/>
<dbReference type="InterPro" id="IPR020339">
    <property type="entry name" value="C20orf85-like"/>
</dbReference>
<evidence type="ECO:0000313" key="1">
    <source>
        <dbReference type="EMBL" id="WZN65825.1"/>
    </source>
</evidence>
<sequence>MGGFDGDWVEPKTNAVIEDANWRQRITSEIDAADSWTNEWGFLVEKDGQTLTQMAKAEVAKDGETTLSEAAKKGERDSTFMTHFKRTTKGFAKAYPQDVFNRPVLTSHQYGWNPNTLEIFGRLNMNMR</sequence>
<evidence type="ECO:0000313" key="2">
    <source>
        <dbReference type="Proteomes" id="UP001472866"/>
    </source>
</evidence>
<protein>
    <submittedName>
        <fullName evidence="1">Uncharacterized protein</fullName>
    </submittedName>
</protein>